<proteinExistence type="predicted"/>
<gene>
    <name evidence="2" type="ORF">g.38184</name>
</gene>
<feature type="non-terminal residue" evidence="2">
    <location>
        <position position="1"/>
    </location>
</feature>
<evidence type="ECO:0000313" key="2">
    <source>
        <dbReference type="EMBL" id="JAT17682.1"/>
    </source>
</evidence>
<organism evidence="2">
    <name type="scientific">Graphocephala atropunctata</name>
    <dbReference type="NCBI Taxonomy" id="36148"/>
    <lineage>
        <taxon>Eukaryota</taxon>
        <taxon>Metazoa</taxon>
        <taxon>Ecdysozoa</taxon>
        <taxon>Arthropoda</taxon>
        <taxon>Hexapoda</taxon>
        <taxon>Insecta</taxon>
        <taxon>Pterygota</taxon>
        <taxon>Neoptera</taxon>
        <taxon>Paraneoptera</taxon>
        <taxon>Hemiptera</taxon>
        <taxon>Auchenorrhyncha</taxon>
        <taxon>Membracoidea</taxon>
        <taxon>Cicadellidae</taxon>
        <taxon>Cicadellinae</taxon>
        <taxon>Cicadellini</taxon>
        <taxon>Graphocephala</taxon>
    </lineage>
</organism>
<reference evidence="2" key="1">
    <citation type="submission" date="2015-11" db="EMBL/GenBank/DDBJ databases">
        <title>De novo transcriptome assembly of four potential Pierce s Disease insect vectors from Arizona vineyards.</title>
        <authorList>
            <person name="Tassone E.E."/>
        </authorList>
    </citation>
    <scope>NUCLEOTIDE SEQUENCE</scope>
</reference>
<evidence type="ECO:0000256" key="1">
    <source>
        <dbReference type="SAM" id="MobiDB-lite"/>
    </source>
</evidence>
<dbReference type="AlphaFoldDB" id="A0A1B6L1T7"/>
<accession>A0A1B6L1T7</accession>
<dbReference type="EMBL" id="GEBQ01022295">
    <property type="protein sequence ID" value="JAT17682.1"/>
    <property type="molecule type" value="Transcribed_RNA"/>
</dbReference>
<feature type="region of interest" description="Disordered" evidence="1">
    <location>
        <begin position="177"/>
        <end position="200"/>
    </location>
</feature>
<feature type="non-terminal residue" evidence="2">
    <location>
        <position position="200"/>
    </location>
</feature>
<protein>
    <submittedName>
        <fullName evidence="2">Uncharacterized protein</fullName>
    </submittedName>
</protein>
<sequence>HLWGLVDNGLFYLRDNLLERLAMEYQEVSSLEEVQGEVVGAETQGVTKLDRQTSTTSLAEYAGTQREETTDVSPLRKLFPSLFTDSTSARPVSLPSATELVHLWQSLQIAQELNTMLKDIPKESAEDEEIENDDASGVKVNEHDGLVQNKAIDLEKLFTPATDSGEVTPSRSRKMYASSSFYGPHHPTMEEQVDLARRIS</sequence>
<name>A0A1B6L1T7_9HEMI</name>